<protein>
    <submittedName>
        <fullName evidence="2">MICOS complex subunit Mic25-like</fullName>
    </submittedName>
</protein>
<accession>A0A8B8I6F4</accession>
<dbReference type="PANTHER" id="PTHR21588:SF18">
    <property type="entry name" value="MICOS COMPLEX SUBUNIT MIC19"/>
    <property type="match status" value="1"/>
</dbReference>
<name>A0A8B8I6F4_VANTA</name>
<gene>
    <name evidence="2" type="primary">LOC113398177</name>
</gene>
<dbReference type="RefSeq" id="XP_026492570.2">
    <property type="nucleotide sequence ID" value="XM_026636785.2"/>
</dbReference>
<dbReference type="InterPro" id="IPR052632">
    <property type="entry name" value="MICOS_subunit_Mic19"/>
</dbReference>
<dbReference type="OrthoDB" id="162894at2759"/>
<dbReference type="PANTHER" id="PTHR21588">
    <property type="entry name" value="COILED-COIL-HELIX-COILED-COIL-HELIX DOMAIN CONTAINING 6"/>
    <property type="match status" value="1"/>
</dbReference>
<dbReference type="Proteomes" id="UP001652626">
    <property type="component" value="Chromosome 2"/>
</dbReference>
<proteinExistence type="predicted"/>
<dbReference type="GO" id="GO:0061617">
    <property type="term" value="C:MICOS complex"/>
    <property type="evidence" value="ECO:0007669"/>
    <property type="project" value="TreeGrafter"/>
</dbReference>
<dbReference type="AlphaFoldDB" id="A0A8B8I6F4"/>
<dbReference type="GO" id="GO:0007007">
    <property type="term" value="P:inner mitochondrial membrane organization"/>
    <property type="evidence" value="ECO:0007669"/>
    <property type="project" value="TreeGrafter"/>
</dbReference>
<reference evidence="2" key="2">
    <citation type="submission" date="2025-08" db="UniProtKB">
        <authorList>
            <consortium name="RefSeq"/>
        </authorList>
    </citation>
    <scope>IDENTIFICATION</scope>
    <source>
        <tissue evidence="2">Whole body</tissue>
    </source>
</reference>
<organism evidence="1 2">
    <name type="scientific">Vanessa tameamea</name>
    <name type="common">Kamehameha butterfly</name>
    <dbReference type="NCBI Taxonomy" id="334116"/>
    <lineage>
        <taxon>Eukaryota</taxon>
        <taxon>Metazoa</taxon>
        <taxon>Ecdysozoa</taxon>
        <taxon>Arthropoda</taxon>
        <taxon>Hexapoda</taxon>
        <taxon>Insecta</taxon>
        <taxon>Pterygota</taxon>
        <taxon>Neoptera</taxon>
        <taxon>Endopterygota</taxon>
        <taxon>Lepidoptera</taxon>
        <taxon>Glossata</taxon>
        <taxon>Ditrysia</taxon>
        <taxon>Papilionoidea</taxon>
        <taxon>Nymphalidae</taxon>
        <taxon>Nymphalinae</taxon>
        <taxon>Vanessa</taxon>
    </lineage>
</organism>
<dbReference type="SUPFAM" id="SSF47072">
    <property type="entry name" value="Cysteine alpha-hairpin motif"/>
    <property type="match status" value="1"/>
</dbReference>
<dbReference type="OMA" id="WSHRIDY"/>
<keyword evidence="1" id="KW-1185">Reference proteome</keyword>
<dbReference type="GeneID" id="113398177"/>
<dbReference type="InterPro" id="IPR009069">
    <property type="entry name" value="Cys_alpha_HP_mot_SF"/>
</dbReference>
<sequence>MGTIISKDTRRISFDNTISMNPVLIQSVNDSDDLIFDGFNEIQPSELNLKKRTNCIRMHDEEQDYWEQRIDHLKNEHQLINKIIEDEYKTAIEKNYKLFKTQNMTQDKIQKLKPCLDWSSKIMRCYEDNLRQPLLCSAVVQAFNDCVTTTRLGD</sequence>
<evidence type="ECO:0000313" key="1">
    <source>
        <dbReference type="Proteomes" id="UP001652626"/>
    </source>
</evidence>
<reference evidence="1" key="1">
    <citation type="submission" date="2025-05" db="UniProtKB">
        <authorList>
            <consortium name="RefSeq"/>
        </authorList>
    </citation>
    <scope>NUCLEOTIDE SEQUENCE [LARGE SCALE GENOMIC DNA]</scope>
</reference>
<evidence type="ECO:0000313" key="2">
    <source>
        <dbReference type="RefSeq" id="XP_026492570.2"/>
    </source>
</evidence>